<keyword evidence="3 7" id="KW-0547">Nucleotide-binding</keyword>
<dbReference type="Proteomes" id="UP001501710">
    <property type="component" value="Unassembled WGS sequence"/>
</dbReference>
<reference evidence="9" key="1">
    <citation type="journal article" date="2019" name="Int. J. Syst. Evol. Microbiol.">
        <title>The Global Catalogue of Microorganisms (GCM) 10K type strain sequencing project: providing services to taxonomists for standard genome sequencing and annotation.</title>
        <authorList>
            <consortium name="The Broad Institute Genomics Platform"/>
            <consortium name="The Broad Institute Genome Sequencing Center for Infectious Disease"/>
            <person name="Wu L."/>
            <person name="Ma J."/>
        </authorList>
    </citation>
    <scope>NUCLEOTIDE SEQUENCE [LARGE SCALE GENOMIC DNA]</scope>
    <source>
        <strain evidence="9">JCM 17440</strain>
    </source>
</reference>
<organism evidence="8 9">
    <name type="scientific">Actinomadura meridiana</name>
    <dbReference type="NCBI Taxonomy" id="559626"/>
    <lineage>
        <taxon>Bacteria</taxon>
        <taxon>Bacillati</taxon>
        <taxon>Actinomycetota</taxon>
        <taxon>Actinomycetes</taxon>
        <taxon>Streptosporangiales</taxon>
        <taxon>Thermomonosporaceae</taxon>
        <taxon>Actinomadura</taxon>
    </lineage>
</organism>
<comment type="caution">
    <text evidence="8">The sequence shown here is derived from an EMBL/GenBank/DDBJ whole genome shotgun (WGS) entry which is preliminary data.</text>
</comment>
<gene>
    <name evidence="8" type="ORF">GCM10022254_62340</name>
</gene>
<evidence type="ECO:0000256" key="4">
    <source>
        <dbReference type="ARBA" id="ARBA00022840"/>
    </source>
</evidence>
<keyword evidence="6" id="KW-0143">Chaperone</keyword>
<dbReference type="PANTHER" id="PTHR19375">
    <property type="entry name" value="HEAT SHOCK PROTEIN 70KDA"/>
    <property type="match status" value="1"/>
</dbReference>
<evidence type="ECO:0000256" key="2">
    <source>
        <dbReference type="ARBA" id="ARBA00022553"/>
    </source>
</evidence>
<dbReference type="InterPro" id="IPR043129">
    <property type="entry name" value="ATPase_NBD"/>
</dbReference>
<keyword evidence="4 7" id="KW-0067">ATP-binding</keyword>
<dbReference type="SUPFAM" id="SSF100920">
    <property type="entry name" value="Heat shock protein 70kD (HSP70), peptide-binding domain"/>
    <property type="match status" value="1"/>
</dbReference>
<dbReference type="InterPro" id="IPR013126">
    <property type="entry name" value="Hsp_70_fam"/>
</dbReference>
<dbReference type="EMBL" id="BAABAS010000021">
    <property type="protein sequence ID" value="GAA4239867.1"/>
    <property type="molecule type" value="Genomic_DNA"/>
</dbReference>
<dbReference type="SUPFAM" id="SSF53067">
    <property type="entry name" value="Actin-like ATPase domain"/>
    <property type="match status" value="2"/>
</dbReference>
<keyword evidence="9" id="KW-1185">Reference proteome</keyword>
<accession>A0ABP8CJI7</accession>
<dbReference type="Gene3D" id="3.30.420.40">
    <property type="match status" value="2"/>
</dbReference>
<name>A0ABP8CJI7_9ACTN</name>
<evidence type="ECO:0000256" key="1">
    <source>
        <dbReference type="ARBA" id="ARBA00007381"/>
    </source>
</evidence>
<dbReference type="PROSITE" id="PS00329">
    <property type="entry name" value="HSP70_2"/>
    <property type="match status" value="1"/>
</dbReference>
<dbReference type="Pfam" id="PF00012">
    <property type="entry name" value="HSP70"/>
    <property type="match status" value="3"/>
</dbReference>
<proteinExistence type="inferred from homology"/>
<dbReference type="CDD" id="cd24029">
    <property type="entry name" value="ASKHA_NBD_HSP70_DnaK_HscA_HscC"/>
    <property type="match status" value="1"/>
</dbReference>
<evidence type="ECO:0000256" key="3">
    <source>
        <dbReference type="ARBA" id="ARBA00022741"/>
    </source>
</evidence>
<dbReference type="Gene3D" id="2.60.34.10">
    <property type="entry name" value="Substrate Binding Domain Of DNAk, Chain A, domain 1"/>
    <property type="match status" value="1"/>
</dbReference>
<dbReference type="InterPro" id="IPR018181">
    <property type="entry name" value="Heat_shock_70_CS"/>
</dbReference>
<dbReference type="Gene3D" id="3.90.640.10">
    <property type="entry name" value="Actin, Chain A, domain 4"/>
    <property type="match status" value="1"/>
</dbReference>
<keyword evidence="2" id="KW-0597">Phosphoprotein</keyword>
<evidence type="ECO:0000256" key="5">
    <source>
        <dbReference type="ARBA" id="ARBA00023016"/>
    </source>
</evidence>
<dbReference type="PROSITE" id="PS00297">
    <property type="entry name" value="HSP70_1"/>
    <property type="match status" value="1"/>
</dbReference>
<protein>
    <submittedName>
        <fullName evidence="8">Hsp70 family protein</fullName>
    </submittedName>
</protein>
<evidence type="ECO:0000256" key="7">
    <source>
        <dbReference type="RuleBase" id="RU003322"/>
    </source>
</evidence>
<dbReference type="PRINTS" id="PR00301">
    <property type="entry name" value="HEATSHOCK70"/>
</dbReference>
<dbReference type="InterPro" id="IPR029047">
    <property type="entry name" value="HSP70_peptide-bd_sf"/>
</dbReference>
<evidence type="ECO:0000313" key="8">
    <source>
        <dbReference type="EMBL" id="GAA4239867.1"/>
    </source>
</evidence>
<evidence type="ECO:0000313" key="9">
    <source>
        <dbReference type="Proteomes" id="UP001501710"/>
    </source>
</evidence>
<comment type="similarity">
    <text evidence="1 7">Belongs to the heat shock protein 70 family.</text>
</comment>
<keyword evidence="5" id="KW-0346">Stress response</keyword>
<dbReference type="PROSITE" id="PS01036">
    <property type="entry name" value="HSP70_3"/>
    <property type="match status" value="1"/>
</dbReference>
<sequence length="539" mass="58586">MTAFGIDLGTTNSCIAHIDESGRPVVIRNSVGEQTTPSVVYFERRDSVMIGNAAANAALLAPQLAVRHVKRRMGRKDVGFDFHGTRFTPESVSALILKELASAAERQLGRPVRDVVITVPAYFGVAEREATRRAGEIAGLDVLDVLAEPVAAALSHRQAQPTADGPRHLLVYDLGGGTFDTTVIRVDGDDVNVVCTGGDRDLGGADWDARIRTFLVEQFTAQHPDLDPTADEQFTQELWIMAERLKKELSSTRTRRGNLRFAGATVRVELTRERLEELTDDLLHRTITITEETIETARRKGVPAFDEVILVGGMTRMPVITARLADSLAGDGAPKRHEPDLAVAQGAALFALLKQVQREGAEQYECVADRLGISAAQAESMGSQKVTTVVPRGFGVKVLDAHDPLAETDPLHARFFVAHLLPADTPLPADTGPVGFATAVDNQPMMEVEVWEQNHKDGTEELADNTLVGRGMLRGLPPRLPRGTPIEITFHMSETGLLTVHAVERRSGREVRFDLQIGGMDRAAVDHAKAAVARHETSS</sequence>
<evidence type="ECO:0000256" key="6">
    <source>
        <dbReference type="ARBA" id="ARBA00023186"/>
    </source>
</evidence>
<dbReference type="RefSeq" id="WP_344904177.1">
    <property type="nucleotide sequence ID" value="NZ_BAABAS010000021.1"/>
</dbReference>